<keyword evidence="12" id="KW-0503">Monooxygenase</keyword>
<organism evidence="14 15">
    <name type="scientific">Platanthera guangdongensis</name>
    <dbReference type="NCBI Taxonomy" id="2320717"/>
    <lineage>
        <taxon>Eukaryota</taxon>
        <taxon>Viridiplantae</taxon>
        <taxon>Streptophyta</taxon>
        <taxon>Embryophyta</taxon>
        <taxon>Tracheophyta</taxon>
        <taxon>Spermatophyta</taxon>
        <taxon>Magnoliopsida</taxon>
        <taxon>Liliopsida</taxon>
        <taxon>Asparagales</taxon>
        <taxon>Orchidaceae</taxon>
        <taxon>Orchidoideae</taxon>
        <taxon>Orchideae</taxon>
        <taxon>Orchidinae</taxon>
        <taxon>Platanthera</taxon>
    </lineage>
</organism>
<evidence type="ECO:0000256" key="11">
    <source>
        <dbReference type="ARBA" id="ARBA00049170"/>
    </source>
</evidence>
<evidence type="ECO:0000313" key="14">
    <source>
        <dbReference type="EMBL" id="KAK8966244.1"/>
    </source>
</evidence>
<dbReference type="Pfam" id="PF00067">
    <property type="entry name" value="p450"/>
    <property type="match status" value="1"/>
</dbReference>
<comment type="caution">
    <text evidence="14">The sequence shown here is derived from an EMBL/GenBank/DDBJ whole genome shotgun (WGS) entry which is preliminary data.</text>
</comment>
<dbReference type="EC" id="1.14.19.50" evidence="9"/>
<dbReference type="PANTHER" id="PTHR24296">
    <property type="entry name" value="CYTOCHROME P450"/>
    <property type="match status" value="1"/>
</dbReference>
<proteinExistence type="inferred from homology"/>
<reference evidence="14 15" key="1">
    <citation type="journal article" date="2022" name="Nat. Plants">
        <title>Genomes of leafy and leafless Platanthera orchids illuminate the evolution of mycoheterotrophy.</title>
        <authorList>
            <person name="Li M.H."/>
            <person name="Liu K.W."/>
            <person name="Li Z."/>
            <person name="Lu H.C."/>
            <person name="Ye Q.L."/>
            <person name="Zhang D."/>
            <person name="Wang J.Y."/>
            <person name="Li Y.F."/>
            <person name="Zhong Z.M."/>
            <person name="Liu X."/>
            <person name="Yu X."/>
            <person name="Liu D.K."/>
            <person name="Tu X.D."/>
            <person name="Liu B."/>
            <person name="Hao Y."/>
            <person name="Liao X.Y."/>
            <person name="Jiang Y.T."/>
            <person name="Sun W.H."/>
            <person name="Chen J."/>
            <person name="Chen Y.Q."/>
            <person name="Ai Y."/>
            <person name="Zhai J.W."/>
            <person name="Wu S.S."/>
            <person name="Zhou Z."/>
            <person name="Hsiao Y.Y."/>
            <person name="Wu W.L."/>
            <person name="Chen Y.Y."/>
            <person name="Lin Y.F."/>
            <person name="Hsu J.L."/>
            <person name="Li C.Y."/>
            <person name="Wang Z.W."/>
            <person name="Zhao X."/>
            <person name="Zhong W.Y."/>
            <person name="Ma X.K."/>
            <person name="Ma L."/>
            <person name="Huang J."/>
            <person name="Chen G.Z."/>
            <person name="Huang M.Z."/>
            <person name="Huang L."/>
            <person name="Peng D.H."/>
            <person name="Luo Y.B."/>
            <person name="Zou S.Q."/>
            <person name="Chen S.P."/>
            <person name="Lan S."/>
            <person name="Tsai W.C."/>
            <person name="Van de Peer Y."/>
            <person name="Liu Z.J."/>
        </authorList>
    </citation>
    <scope>NUCLEOTIDE SEQUENCE [LARGE SCALE GENOMIC DNA]</scope>
    <source>
        <strain evidence="14">Lor288</strain>
    </source>
</reference>
<dbReference type="PRINTS" id="PR00385">
    <property type="entry name" value="P450"/>
</dbReference>
<keyword evidence="12" id="KW-0349">Heme</keyword>
<evidence type="ECO:0000256" key="8">
    <source>
        <dbReference type="ARBA" id="ARBA00023136"/>
    </source>
</evidence>
<evidence type="ECO:0000256" key="1">
    <source>
        <dbReference type="ARBA" id="ARBA00004167"/>
    </source>
</evidence>
<accession>A0ABR2MRJ7</accession>
<keyword evidence="6 12" id="KW-0560">Oxidoreductase</keyword>
<evidence type="ECO:0000313" key="15">
    <source>
        <dbReference type="Proteomes" id="UP001412067"/>
    </source>
</evidence>
<evidence type="ECO:0000256" key="5">
    <source>
        <dbReference type="ARBA" id="ARBA00022989"/>
    </source>
</evidence>
<keyword evidence="8 13" id="KW-0472">Membrane</keyword>
<comment type="similarity">
    <text evidence="2 12">Belongs to the cytochrome P450 family.</text>
</comment>
<dbReference type="InterPro" id="IPR001128">
    <property type="entry name" value="Cyt_P450"/>
</dbReference>
<dbReference type="Gene3D" id="1.10.630.10">
    <property type="entry name" value="Cytochrome P450"/>
    <property type="match status" value="1"/>
</dbReference>
<protein>
    <recommendedName>
        <fullName evidence="9">noroxomaritidine synthase</fullName>
        <ecNumber evidence="9">1.14.19.50</ecNumber>
    </recommendedName>
</protein>
<evidence type="ECO:0000256" key="7">
    <source>
        <dbReference type="ARBA" id="ARBA00023004"/>
    </source>
</evidence>
<comment type="catalytic activity">
    <reaction evidence="10">
        <text>4'-O-methylnorbelladine + reduced [NADPH--hemoprotein reductase] + O2 = (10bS,4aR)-noroxomaritidine + oxidized [NADPH--hemoprotein reductase] + 2 H2O + H(+)</text>
        <dbReference type="Rhea" id="RHEA:51264"/>
        <dbReference type="Rhea" id="RHEA-COMP:11964"/>
        <dbReference type="Rhea" id="RHEA-COMP:11965"/>
        <dbReference type="ChEBI" id="CHEBI:15377"/>
        <dbReference type="ChEBI" id="CHEBI:15378"/>
        <dbReference type="ChEBI" id="CHEBI:15379"/>
        <dbReference type="ChEBI" id="CHEBI:57618"/>
        <dbReference type="ChEBI" id="CHEBI:58210"/>
        <dbReference type="ChEBI" id="CHEBI:133993"/>
        <dbReference type="ChEBI" id="CHEBI:133996"/>
        <dbReference type="EC" id="1.14.19.50"/>
    </reaction>
</comment>
<sequence length="535" mass="61754">MSWSFQNHHLPSAMASLHFSELITYPALSTFYLFSLALVLLFIYVSGTLISFLVFYLRESLLSNHRPPVIGTVFHQLINFKTLFDYFVKLARKHKTFRMLKPTHCEIYTADPANIEYFLKTKFSNYTKGFNYVVMNDLFGDGIFTVDGEKWQHQRKLASYEFSTKVLRDFSSVVFRQKAAKLVNKVAEMARAAAAVDLQDLLMKSTMDSIFKVGFGVELDTLSGTDVIGVSFSRAFDESNYIIFCRYVDVFWKVKRSLNVGLEAQLKRNLKVIDEFVFQLIQLKREQMGIRDEDETKEDILSRFVLASQKDAMINDRYLRDIILNFLIAGKDTSANTLSWFFYMMCKNPLVQEKIVSDIKEATEFDCGASVDEFACSLSEEVLNKMHYLHAALAETLRLFPAVPLDGKFAKEDDELPDGFKVKKGDGITYLAYAMGRMTYLWGEDADEFRPERWLQNGVFQPESSFKFVSFNAGPRICLGKDFAYRQMKILAATLLHFFKFKLEDKFWVAKYKTMFTLHMDKGLPVVPVPRLCKD</sequence>
<dbReference type="PRINTS" id="PR00463">
    <property type="entry name" value="EP450I"/>
</dbReference>
<evidence type="ECO:0000256" key="3">
    <source>
        <dbReference type="ARBA" id="ARBA00022692"/>
    </source>
</evidence>
<keyword evidence="4 12" id="KW-0479">Metal-binding</keyword>
<feature type="transmembrane region" description="Helical" evidence="13">
    <location>
        <begin position="31"/>
        <end position="57"/>
    </location>
</feature>
<keyword evidence="3 13" id="KW-0812">Transmembrane</keyword>
<evidence type="ECO:0000256" key="4">
    <source>
        <dbReference type="ARBA" id="ARBA00022723"/>
    </source>
</evidence>
<comment type="subcellular location">
    <subcellularLocation>
        <location evidence="1">Membrane</location>
        <topology evidence="1">Single-pass membrane protein</topology>
    </subcellularLocation>
</comment>
<dbReference type="PROSITE" id="PS00086">
    <property type="entry name" value="CYTOCHROME_P450"/>
    <property type="match status" value="1"/>
</dbReference>
<dbReference type="CDD" id="cd11064">
    <property type="entry name" value="CYP86A"/>
    <property type="match status" value="1"/>
</dbReference>
<dbReference type="EMBL" id="JBBWWR010000005">
    <property type="protein sequence ID" value="KAK8966244.1"/>
    <property type="molecule type" value="Genomic_DNA"/>
</dbReference>
<dbReference type="InterPro" id="IPR002401">
    <property type="entry name" value="Cyt_P450_E_grp-I"/>
</dbReference>
<evidence type="ECO:0000256" key="9">
    <source>
        <dbReference type="ARBA" id="ARBA00039071"/>
    </source>
</evidence>
<evidence type="ECO:0000256" key="10">
    <source>
        <dbReference type="ARBA" id="ARBA00048529"/>
    </source>
</evidence>
<evidence type="ECO:0000256" key="2">
    <source>
        <dbReference type="ARBA" id="ARBA00010617"/>
    </source>
</evidence>
<keyword evidence="5 13" id="KW-1133">Transmembrane helix</keyword>
<name>A0ABR2MRJ7_9ASPA</name>
<keyword evidence="7 12" id="KW-0408">Iron</keyword>
<evidence type="ECO:0000256" key="13">
    <source>
        <dbReference type="SAM" id="Phobius"/>
    </source>
</evidence>
<dbReference type="InterPro" id="IPR017972">
    <property type="entry name" value="Cyt_P450_CS"/>
</dbReference>
<dbReference type="Proteomes" id="UP001412067">
    <property type="component" value="Unassembled WGS sequence"/>
</dbReference>
<keyword evidence="15" id="KW-1185">Reference proteome</keyword>
<gene>
    <name evidence="14" type="primary">CYP704C1</name>
    <name evidence="14" type="ORF">KSP40_PGU003671</name>
</gene>
<dbReference type="InterPro" id="IPR036396">
    <property type="entry name" value="Cyt_P450_sf"/>
</dbReference>
<dbReference type="SUPFAM" id="SSF48264">
    <property type="entry name" value="Cytochrome P450"/>
    <property type="match status" value="1"/>
</dbReference>
<evidence type="ECO:0000256" key="12">
    <source>
        <dbReference type="RuleBase" id="RU000461"/>
    </source>
</evidence>
<evidence type="ECO:0000256" key="6">
    <source>
        <dbReference type="ARBA" id="ARBA00023002"/>
    </source>
</evidence>
<comment type="catalytic activity">
    <reaction evidence="11">
        <text>4'-O-methylnorbelladine + reduced [NADPH--hemoprotein reductase] + O2 = (10bR,4aS)-noroxomaritidine + oxidized [NADPH--hemoprotein reductase] + 2 H2O + H(+)</text>
        <dbReference type="Rhea" id="RHEA:51260"/>
        <dbReference type="Rhea" id="RHEA-COMP:11964"/>
        <dbReference type="Rhea" id="RHEA-COMP:11965"/>
        <dbReference type="ChEBI" id="CHEBI:15377"/>
        <dbReference type="ChEBI" id="CHEBI:15378"/>
        <dbReference type="ChEBI" id="CHEBI:15379"/>
        <dbReference type="ChEBI" id="CHEBI:57618"/>
        <dbReference type="ChEBI" id="CHEBI:58210"/>
        <dbReference type="ChEBI" id="CHEBI:133993"/>
        <dbReference type="ChEBI" id="CHEBI:133995"/>
        <dbReference type="EC" id="1.14.19.50"/>
    </reaction>
</comment>